<keyword evidence="20" id="KW-1185">Reference proteome</keyword>
<dbReference type="InterPro" id="IPR019577">
    <property type="entry name" value="SPARC/Testican_Ca-bd-dom"/>
</dbReference>
<evidence type="ECO:0000256" key="1">
    <source>
        <dbReference type="ARBA" id="ARBA00004294"/>
    </source>
</evidence>
<dbReference type="GO" id="GO:0005518">
    <property type="term" value="F:collagen binding"/>
    <property type="evidence" value="ECO:0007669"/>
    <property type="project" value="TreeGrafter"/>
</dbReference>
<dbReference type="GO" id="GO:0050840">
    <property type="term" value="F:extracellular matrix binding"/>
    <property type="evidence" value="ECO:0007669"/>
    <property type="project" value="TreeGrafter"/>
</dbReference>
<dbReference type="EMBL" id="UPTC01000215">
    <property type="protein sequence ID" value="VBB27330.1"/>
    <property type="molecule type" value="Genomic_DNA"/>
</dbReference>
<dbReference type="SUPFAM" id="SSF100895">
    <property type="entry name" value="Kazal-type serine protease inhibitors"/>
    <property type="match status" value="1"/>
</dbReference>
<dbReference type="InterPro" id="IPR023614">
    <property type="entry name" value="Porin_dom_sf"/>
</dbReference>
<dbReference type="InterPro" id="IPR011992">
    <property type="entry name" value="EF-hand-dom_pair"/>
</dbReference>
<dbReference type="CDD" id="cd01328">
    <property type="entry name" value="FSL_SPARC"/>
    <property type="match status" value="1"/>
</dbReference>
<evidence type="ECO:0000256" key="13">
    <source>
        <dbReference type="ARBA" id="ARBA00023114"/>
    </source>
</evidence>
<keyword evidence="14" id="KW-0496">Mitochondrion</keyword>
<keyword evidence="13" id="KW-0626">Porin</keyword>
<keyword evidence="15" id="KW-0472">Membrane</keyword>
<dbReference type="Gene3D" id="1.10.238.10">
    <property type="entry name" value="EF-hand"/>
    <property type="match status" value="1"/>
</dbReference>
<keyword evidence="7" id="KW-0272">Extracellular matrix</keyword>
<dbReference type="InterPro" id="IPR027246">
    <property type="entry name" value="Porin_Euk/Tom40"/>
</dbReference>
<evidence type="ECO:0000256" key="16">
    <source>
        <dbReference type="ARBA" id="ARBA00023157"/>
    </source>
</evidence>
<proteinExistence type="inferred from homology"/>
<keyword evidence="5" id="KW-1134">Transmembrane beta strand</keyword>
<dbReference type="STRING" id="6277.A0A498S6P1"/>
<dbReference type="PRINTS" id="PR00185">
    <property type="entry name" value="EUKARYTPORIN"/>
</dbReference>
<comment type="subcellular location">
    <subcellularLocation>
        <location evidence="1">Mitochondrion outer membrane</location>
    </subcellularLocation>
    <subcellularLocation>
        <location evidence="2">Secreted</location>
        <location evidence="2">Extracellular space</location>
        <location evidence="2">Extracellular matrix</location>
    </subcellularLocation>
</comment>
<dbReference type="Pfam" id="PF09289">
    <property type="entry name" value="FOLN"/>
    <property type="match status" value="1"/>
</dbReference>
<dbReference type="Pfam" id="PF01459">
    <property type="entry name" value="Porin_3"/>
    <property type="match status" value="1"/>
</dbReference>
<evidence type="ECO:0000259" key="18">
    <source>
        <dbReference type="SMART" id="SM00274"/>
    </source>
</evidence>
<dbReference type="SUPFAM" id="SSF47473">
    <property type="entry name" value="EF-hand"/>
    <property type="match status" value="1"/>
</dbReference>
<dbReference type="Pfam" id="PF10591">
    <property type="entry name" value="SPARC_Ca_bdg"/>
    <property type="match status" value="1"/>
</dbReference>
<dbReference type="Gene3D" id="2.40.160.10">
    <property type="entry name" value="Porin"/>
    <property type="match status" value="1"/>
</dbReference>
<dbReference type="GO" id="GO:0008308">
    <property type="term" value="F:voltage-gated monoatomic anion channel activity"/>
    <property type="evidence" value="ECO:0007669"/>
    <property type="project" value="InterPro"/>
</dbReference>
<dbReference type="InterPro" id="IPR015369">
    <property type="entry name" value="Follistatin/Osteonectin_EGF"/>
</dbReference>
<evidence type="ECO:0000256" key="9">
    <source>
        <dbReference type="ARBA" id="ARBA00022729"/>
    </source>
</evidence>
<keyword evidence="9" id="KW-0732">Signal</keyword>
<gene>
    <name evidence="19" type="ORF">NAV_LOCUS2160</name>
</gene>
<keyword evidence="10" id="KW-1000">Mitochondrion outer membrane</keyword>
<keyword evidence="17" id="KW-0325">Glycoprotein</keyword>
<accession>A0A498S6P1</accession>
<dbReference type="CDD" id="cd07306">
    <property type="entry name" value="Porin3_VDAC"/>
    <property type="match status" value="1"/>
</dbReference>
<sequence length="575" mass="64905">MFYPCYIDLGKAARELFMKGYNFGSLRVDACSKSGENQEVEFSSAAVHSVATGKLAGNFDIKYRIPSYGVVLTEKWNTENLLGTIVEIQDRFARGLKLTLDSWYAPHNGKRSGRVKGEWVNRNLTFNLDVGLDTGPQISFSGVTGMHGWLMGIHSAFDASSSQLKGLSFAFGRIGTDYVLHSYVNDAREFGGSFYHSVAHNLEVGAMFSWITGEPGTRFGLAMKYCPTQDLELKAKVDHDSKLAFALTHNLSKQSIELALKVREIDDGDVEEDEEEKKQIIPIIVSNCPPDFPSFYLAQTDTMNVVVALHLTVLLLVTSSVTGKKKKGNDWDELETLLENIDEKVTEPTKDSKIVPTGMQKNPCEDHICGWGKECIVDKQGEPVCECISKCPPLDNDPLDLVCSNTNQTFSSLCELYRERCLCKHKFKECKNKLNAKVHLEYLGACKKLNPCTDELMVQFPARMADWLFQVMREMKKRRELHNLEWEELIAEAESDDEKKHVYPVIWKFCDLDIKPHDKHVSHHELIPITAPVIPMESCIKPFLENCDINNDGNISIKEWGKCLGLKEGEIQERC</sequence>
<protein>
    <recommendedName>
        <fullName evidence="18">Follistatin-like domain-containing protein</fullName>
    </recommendedName>
</protein>
<evidence type="ECO:0000256" key="7">
    <source>
        <dbReference type="ARBA" id="ARBA00022530"/>
    </source>
</evidence>
<evidence type="ECO:0000256" key="4">
    <source>
        <dbReference type="ARBA" id="ARBA00022448"/>
    </source>
</evidence>
<evidence type="ECO:0000256" key="11">
    <source>
        <dbReference type="ARBA" id="ARBA00022837"/>
    </source>
</evidence>
<dbReference type="CDD" id="cd16231">
    <property type="entry name" value="EFh_SPARC_like"/>
    <property type="match status" value="1"/>
</dbReference>
<dbReference type="FunFam" id="2.40.160.10:FF:000012">
    <property type="entry name" value="Voltage-dependent anion-selective channel"/>
    <property type="match status" value="1"/>
</dbReference>
<dbReference type="Gene3D" id="3.30.60.30">
    <property type="match status" value="1"/>
</dbReference>
<dbReference type="InterPro" id="IPR037641">
    <property type="entry name" value="SPARC_FS"/>
</dbReference>
<dbReference type="InterPro" id="IPR036058">
    <property type="entry name" value="Kazal_dom_sf"/>
</dbReference>
<dbReference type="Proteomes" id="UP000276991">
    <property type="component" value="Unassembled WGS sequence"/>
</dbReference>
<evidence type="ECO:0000256" key="2">
    <source>
        <dbReference type="ARBA" id="ARBA00004498"/>
    </source>
</evidence>
<keyword evidence="8" id="KW-0812">Transmembrane</keyword>
<organism evidence="19 20">
    <name type="scientific">Acanthocheilonema viteae</name>
    <name type="common">Filarial nematode worm</name>
    <name type="synonym">Dipetalonema viteae</name>
    <dbReference type="NCBI Taxonomy" id="6277"/>
    <lineage>
        <taxon>Eukaryota</taxon>
        <taxon>Metazoa</taxon>
        <taxon>Ecdysozoa</taxon>
        <taxon>Nematoda</taxon>
        <taxon>Chromadorea</taxon>
        <taxon>Rhabditida</taxon>
        <taxon>Spirurina</taxon>
        <taxon>Spiruromorpha</taxon>
        <taxon>Filarioidea</taxon>
        <taxon>Onchocercidae</taxon>
        <taxon>Acanthocheilonema</taxon>
    </lineage>
</organism>
<dbReference type="PANTHER" id="PTHR13866:SF14">
    <property type="entry name" value="BM-40"/>
    <property type="match status" value="1"/>
</dbReference>
<evidence type="ECO:0000256" key="3">
    <source>
        <dbReference type="ARBA" id="ARBA00007780"/>
    </source>
</evidence>
<dbReference type="OrthoDB" id="9972865at2759"/>
<feature type="domain" description="Follistatin-like" evidence="18">
    <location>
        <begin position="363"/>
        <end position="386"/>
    </location>
</feature>
<evidence type="ECO:0000256" key="15">
    <source>
        <dbReference type="ARBA" id="ARBA00023136"/>
    </source>
</evidence>
<evidence type="ECO:0000256" key="5">
    <source>
        <dbReference type="ARBA" id="ARBA00022452"/>
    </source>
</evidence>
<evidence type="ECO:0000256" key="10">
    <source>
        <dbReference type="ARBA" id="ARBA00022787"/>
    </source>
</evidence>
<dbReference type="PANTHER" id="PTHR13866">
    <property type="entry name" value="SPARC OSTEONECTIN"/>
    <property type="match status" value="1"/>
</dbReference>
<dbReference type="InterPro" id="IPR003645">
    <property type="entry name" value="Fol_N"/>
</dbReference>
<comment type="similarity">
    <text evidence="3">Belongs to the eukaryotic mitochondrial porin family.</text>
</comment>
<dbReference type="InterPro" id="IPR001925">
    <property type="entry name" value="Porin_Euk"/>
</dbReference>
<keyword evidence="16" id="KW-1015">Disulfide bond</keyword>
<keyword evidence="12" id="KW-0406">Ion transport</keyword>
<evidence type="ECO:0000313" key="19">
    <source>
        <dbReference type="EMBL" id="VBB27330.1"/>
    </source>
</evidence>
<dbReference type="GO" id="GO:0046930">
    <property type="term" value="C:pore complex"/>
    <property type="evidence" value="ECO:0007669"/>
    <property type="project" value="UniProtKB-KW"/>
</dbReference>
<evidence type="ECO:0000256" key="17">
    <source>
        <dbReference type="ARBA" id="ARBA00023180"/>
    </source>
</evidence>
<keyword evidence="4" id="KW-0813">Transport</keyword>
<evidence type="ECO:0000256" key="8">
    <source>
        <dbReference type="ARBA" id="ARBA00022692"/>
    </source>
</evidence>
<dbReference type="PROSITE" id="PS00018">
    <property type="entry name" value="EF_HAND_1"/>
    <property type="match status" value="1"/>
</dbReference>
<dbReference type="PROSITE" id="PS00613">
    <property type="entry name" value="OSTEONECTIN_2"/>
    <property type="match status" value="1"/>
</dbReference>
<evidence type="ECO:0000256" key="12">
    <source>
        <dbReference type="ARBA" id="ARBA00023065"/>
    </source>
</evidence>
<keyword evidence="11" id="KW-0106">Calcium</keyword>
<dbReference type="InterPro" id="IPR001999">
    <property type="entry name" value="Osteonectin_CS"/>
</dbReference>
<evidence type="ECO:0000256" key="6">
    <source>
        <dbReference type="ARBA" id="ARBA00022525"/>
    </source>
</evidence>
<dbReference type="GO" id="GO:0015288">
    <property type="term" value="F:porin activity"/>
    <property type="evidence" value="ECO:0007669"/>
    <property type="project" value="UniProtKB-KW"/>
</dbReference>
<name>A0A498S6P1_ACAVI</name>
<evidence type="ECO:0000313" key="20">
    <source>
        <dbReference type="Proteomes" id="UP000276991"/>
    </source>
</evidence>
<dbReference type="InterPro" id="IPR018247">
    <property type="entry name" value="EF_Hand_1_Ca_BS"/>
</dbReference>
<dbReference type="GO" id="GO:0005741">
    <property type="term" value="C:mitochondrial outer membrane"/>
    <property type="evidence" value="ECO:0007669"/>
    <property type="project" value="UniProtKB-SubCell"/>
</dbReference>
<evidence type="ECO:0000256" key="14">
    <source>
        <dbReference type="ARBA" id="ARBA00023128"/>
    </source>
</evidence>
<dbReference type="SMART" id="SM00274">
    <property type="entry name" value="FOLN"/>
    <property type="match status" value="1"/>
</dbReference>
<dbReference type="FunFam" id="1.10.238.10:FF:000234">
    <property type="entry name" value="Protein BM-40"/>
    <property type="match status" value="1"/>
</dbReference>
<dbReference type="GO" id="GO:0005615">
    <property type="term" value="C:extracellular space"/>
    <property type="evidence" value="ECO:0007669"/>
    <property type="project" value="InterPro"/>
</dbReference>
<dbReference type="GO" id="GO:0005509">
    <property type="term" value="F:calcium ion binding"/>
    <property type="evidence" value="ECO:0007669"/>
    <property type="project" value="InterPro"/>
</dbReference>
<keyword evidence="6" id="KW-0964">Secreted</keyword>
<dbReference type="AlphaFoldDB" id="A0A498S6P1"/>
<dbReference type="PROSITE" id="PS00612">
    <property type="entry name" value="OSTEONECTIN_1"/>
    <property type="match status" value="1"/>
</dbReference>
<reference evidence="19 20" key="1">
    <citation type="submission" date="2018-08" db="EMBL/GenBank/DDBJ databases">
        <authorList>
            <person name="Laetsch R D."/>
            <person name="Stevens L."/>
            <person name="Kumar S."/>
            <person name="Blaxter L. M."/>
        </authorList>
    </citation>
    <scope>NUCLEOTIDE SEQUENCE [LARGE SCALE GENOMIC DNA]</scope>
</reference>